<evidence type="ECO:0000313" key="3">
    <source>
        <dbReference type="EMBL" id="TCJ85134.1"/>
    </source>
</evidence>
<organism evidence="3 4">
    <name type="scientific">Cocleimonas flava</name>
    <dbReference type="NCBI Taxonomy" id="634765"/>
    <lineage>
        <taxon>Bacteria</taxon>
        <taxon>Pseudomonadati</taxon>
        <taxon>Pseudomonadota</taxon>
        <taxon>Gammaproteobacteria</taxon>
        <taxon>Thiotrichales</taxon>
        <taxon>Thiotrichaceae</taxon>
        <taxon>Cocleimonas</taxon>
    </lineage>
</organism>
<keyword evidence="1" id="KW-0812">Transmembrane</keyword>
<dbReference type="InterPro" id="IPR058581">
    <property type="entry name" value="TM_HPP"/>
</dbReference>
<dbReference type="PANTHER" id="PTHR33741:SF5">
    <property type="entry name" value="TRANSMEMBRANE PROTEIN DDB_G0269096-RELATED"/>
    <property type="match status" value="1"/>
</dbReference>
<sequence>MTKLKTIFGIAQSPVSHIEKIVSATGGFTAIFFIIIISQQMLSGDTSSTALIIASMGASAVLLFAVPHGPLSQPWPVIGGHLISALIGVSCAKLIPNELMAASLAVGIAIGAMYYLKCIHPPGGATALSAVIGGSATHELGYQFILTPILLNVVVILMVGILFNYPFAWRRYPFLLHRFSQQKQNQIETPSPDTEVIPSITHEDFVYALSEIDSFIDVSEYDLIRIYNIATKKSQQASFDPKKMIVGSYYSSAKHGENWTVRQIVDESSPNIEGTKSADPDKDIVIYKVIEGKNKRSSGYSTRKEFLEWAKHQVEPDGKAWKILEHTPPL</sequence>
<dbReference type="Proteomes" id="UP000294887">
    <property type="component" value="Unassembled WGS sequence"/>
</dbReference>
<protein>
    <submittedName>
        <fullName evidence="3">HPP family protein</fullName>
    </submittedName>
</protein>
<evidence type="ECO:0000256" key="1">
    <source>
        <dbReference type="SAM" id="Phobius"/>
    </source>
</evidence>
<feature type="transmembrane region" description="Helical" evidence="1">
    <location>
        <begin position="149"/>
        <end position="168"/>
    </location>
</feature>
<name>A0A4R1EYP0_9GAMM</name>
<evidence type="ECO:0000313" key="4">
    <source>
        <dbReference type="Proteomes" id="UP000294887"/>
    </source>
</evidence>
<feature type="transmembrane region" description="Helical" evidence="1">
    <location>
        <begin position="75"/>
        <end position="92"/>
    </location>
</feature>
<comment type="caution">
    <text evidence="3">The sequence shown here is derived from an EMBL/GenBank/DDBJ whole genome shotgun (WGS) entry which is preliminary data.</text>
</comment>
<feature type="transmembrane region" description="Helical" evidence="1">
    <location>
        <begin position="20"/>
        <end position="38"/>
    </location>
</feature>
<dbReference type="OrthoDB" id="9811720at2"/>
<dbReference type="PANTHER" id="PTHR33741">
    <property type="entry name" value="TRANSMEMBRANE PROTEIN DDB_G0269096-RELATED"/>
    <property type="match status" value="1"/>
</dbReference>
<dbReference type="InterPro" id="IPR007065">
    <property type="entry name" value="HPP"/>
</dbReference>
<gene>
    <name evidence="3" type="ORF">EV695_3100</name>
</gene>
<keyword evidence="1" id="KW-1133">Transmembrane helix</keyword>
<evidence type="ECO:0000259" key="2">
    <source>
        <dbReference type="Pfam" id="PF04982"/>
    </source>
</evidence>
<dbReference type="EMBL" id="SMFQ01000004">
    <property type="protein sequence ID" value="TCJ85134.1"/>
    <property type="molecule type" value="Genomic_DNA"/>
</dbReference>
<dbReference type="AlphaFoldDB" id="A0A4R1EYP0"/>
<reference evidence="3 4" key="1">
    <citation type="submission" date="2019-03" db="EMBL/GenBank/DDBJ databases">
        <title>Genomic Encyclopedia of Type Strains, Phase IV (KMG-IV): sequencing the most valuable type-strain genomes for metagenomic binning, comparative biology and taxonomic classification.</title>
        <authorList>
            <person name="Goeker M."/>
        </authorList>
    </citation>
    <scope>NUCLEOTIDE SEQUENCE [LARGE SCALE GENOMIC DNA]</scope>
    <source>
        <strain evidence="3 4">DSM 24830</strain>
    </source>
</reference>
<keyword evidence="1" id="KW-0472">Membrane</keyword>
<dbReference type="RefSeq" id="WP_131906842.1">
    <property type="nucleotide sequence ID" value="NZ_BAAAFU010000001.1"/>
</dbReference>
<proteinExistence type="predicted"/>
<accession>A0A4R1EYP0</accession>
<feature type="transmembrane region" description="Helical" evidence="1">
    <location>
        <begin position="50"/>
        <end position="69"/>
    </location>
</feature>
<feature type="domain" description="HPP transmembrane region" evidence="2">
    <location>
        <begin position="15"/>
        <end position="173"/>
    </location>
</feature>
<keyword evidence="4" id="KW-1185">Reference proteome</keyword>
<feature type="transmembrane region" description="Helical" evidence="1">
    <location>
        <begin position="99"/>
        <end position="116"/>
    </location>
</feature>
<dbReference type="Pfam" id="PF04982">
    <property type="entry name" value="TM_HPP"/>
    <property type="match status" value="1"/>
</dbReference>